<keyword evidence="12" id="KW-0573">Peptidoglycan synthesis</keyword>
<evidence type="ECO:0000256" key="1">
    <source>
        <dbReference type="ARBA" id="ARBA00004236"/>
    </source>
</evidence>
<keyword evidence="14" id="KW-0511">Multifunctional enzyme</keyword>
<dbReference type="Proteomes" id="UP001143543">
    <property type="component" value="Unassembled WGS sequence"/>
</dbReference>
<evidence type="ECO:0000313" key="21">
    <source>
        <dbReference type="Proteomes" id="UP001143543"/>
    </source>
</evidence>
<dbReference type="EMBL" id="BRVO01000002">
    <property type="protein sequence ID" value="GLB49507.1"/>
    <property type="molecule type" value="Genomic_DNA"/>
</dbReference>
<comment type="similarity">
    <text evidence="4">In the N-terminal section; belongs to the glycosyltransferase 51 family.</text>
</comment>
<keyword evidence="7" id="KW-0645">Protease</keyword>
<evidence type="ECO:0000256" key="4">
    <source>
        <dbReference type="ARBA" id="ARBA00007739"/>
    </source>
</evidence>
<keyword evidence="21" id="KW-1185">Reference proteome</keyword>
<evidence type="ECO:0000256" key="5">
    <source>
        <dbReference type="ARBA" id="ARBA00022475"/>
    </source>
</evidence>
<keyword evidence="9" id="KW-0808">Transferase</keyword>
<feature type="domain" description="Glycosyl transferase family 51" evidence="19">
    <location>
        <begin position="43"/>
        <end position="213"/>
    </location>
</feature>
<dbReference type="InterPro" id="IPR036950">
    <property type="entry name" value="PBP_transglycosylase"/>
</dbReference>
<evidence type="ECO:0000256" key="16">
    <source>
        <dbReference type="ARBA" id="ARBA00034000"/>
    </source>
</evidence>
<sequence length="747" mass="84673">MGSVYFGFWGKVPDKKEITSIKQAVASGIYDMNGDLIGKYFIYDRELTSFHQLPKHLVDALVATEDARFFEHNGVDTKSLFRVLIKSILLQDDSAGGGSTITMQLAKNLFGREELGIFSMPVNKYKEAIVAGRLEDIYSKEEIIELYLNTVTFSDNTYGIESAAKKFFNKEVSQLNLEESATLIGTLKANNGYNPRLYKENSLRRRNTVISQMVKYGYLSKETADTTTVKDIELSYRSFQYDEGTAPYFRERVRQEALKLLKDIKKPDGSSYDMYKDGLKIYTTLDLEMQEIAEASMQKHMSSIQNQYEKAYGKYAPWAQNKKIFKSYVKRIPKYQLLKKNGLSEKAIMDSLSQKHLIDVFNGTTDTILEISPLDSLEYQLKQLNTGFVAIDPSDGAIRSYIGGVNFKHFKYDHISQSKRQVGSTFKPFVYTTALENGVAPCSYFSIEAVTYEEDDNWRPENATTNDEDDEHTFYSLKYALSNSVNTIAVKVLKHVGVDNVIKQAKKMGIEEDLPQVSSIALGTAGISIKDMAGSYASFVNESKPVTPYFIVRIEDKNGNVIMENDKNTVKNDKAFTDKTRQVMIEFLKTTVDKGTAKRLRYAYHLNNDIAGKTGTTQDNKDAWFIGITPKLVTVTWVGNDEHQIGFNSTRIGQGANAALPMFGNFYSQLSKNNKFNNITNATFEEPSEEVMTALECEDRHQETFVERVFGNPNTIKVSSGKDEDKEEKTKKEKKGFFSFLKKKKNK</sequence>
<evidence type="ECO:0000256" key="12">
    <source>
        <dbReference type="ARBA" id="ARBA00022984"/>
    </source>
</evidence>
<dbReference type="Gene3D" id="3.40.710.10">
    <property type="entry name" value="DD-peptidase/beta-lactamase superfamily"/>
    <property type="match status" value="2"/>
</dbReference>
<dbReference type="InterPro" id="IPR012338">
    <property type="entry name" value="Beta-lactam/transpept-like"/>
</dbReference>
<dbReference type="SUPFAM" id="SSF53955">
    <property type="entry name" value="Lysozyme-like"/>
    <property type="match status" value="1"/>
</dbReference>
<evidence type="ECO:0000259" key="19">
    <source>
        <dbReference type="Pfam" id="PF00912"/>
    </source>
</evidence>
<keyword evidence="8" id="KW-0328">Glycosyltransferase</keyword>
<evidence type="ECO:0000256" key="10">
    <source>
        <dbReference type="ARBA" id="ARBA00022801"/>
    </source>
</evidence>
<keyword evidence="15" id="KW-0961">Cell wall biogenesis/degradation</keyword>
<dbReference type="InterPro" id="IPR001264">
    <property type="entry name" value="Glyco_trans_51"/>
</dbReference>
<evidence type="ECO:0000256" key="14">
    <source>
        <dbReference type="ARBA" id="ARBA00023268"/>
    </source>
</evidence>
<keyword evidence="6" id="KW-0121">Carboxypeptidase</keyword>
<dbReference type="PANTHER" id="PTHR32282">
    <property type="entry name" value="BINDING PROTEIN TRANSPEPTIDASE, PUTATIVE-RELATED"/>
    <property type="match status" value="1"/>
</dbReference>
<comment type="subcellular location">
    <subcellularLocation>
        <location evidence="1">Cell membrane</location>
    </subcellularLocation>
</comment>
<proteinExistence type="inferred from homology"/>
<dbReference type="Pfam" id="PF00912">
    <property type="entry name" value="Transgly"/>
    <property type="match status" value="1"/>
</dbReference>
<dbReference type="SUPFAM" id="SSF56601">
    <property type="entry name" value="beta-lactamase/transpeptidase-like"/>
    <property type="match status" value="1"/>
</dbReference>
<dbReference type="InterPro" id="IPR050396">
    <property type="entry name" value="Glycosyltr_51/Transpeptidase"/>
</dbReference>
<protein>
    <submittedName>
        <fullName evidence="20">Penicillin-binding protein 1A</fullName>
    </submittedName>
</protein>
<evidence type="ECO:0000256" key="15">
    <source>
        <dbReference type="ARBA" id="ARBA00023316"/>
    </source>
</evidence>
<evidence type="ECO:0000256" key="6">
    <source>
        <dbReference type="ARBA" id="ARBA00022645"/>
    </source>
</evidence>
<comment type="similarity">
    <text evidence="3">In the C-terminal section; belongs to the transpeptidase family.</text>
</comment>
<dbReference type="InterPro" id="IPR023346">
    <property type="entry name" value="Lysozyme-like_dom_sf"/>
</dbReference>
<evidence type="ECO:0000256" key="17">
    <source>
        <dbReference type="ARBA" id="ARBA00049902"/>
    </source>
</evidence>
<gene>
    <name evidence="20" type="primary">mrcA_2</name>
    <name evidence="20" type="ORF">Y10_18750</name>
</gene>
<feature type="domain" description="Penicillin-binding protein transpeptidase" evidence="18">
    <location>
        <begin position="387"/>
        <end position="631"/>
    </location>
</feature>
<dbReference type="InterPro" id="IPR001460">
    <property type="entry name" value="PCN-bd_Tpept"/>
</dbReference>
<accession>A0ABQ5MJJ7</accession>
<evidence type="ECO:0000259" key="18">
    <source>
        <dbReference type="Pfam" id="PF00905"/>
    </source>
</evidence>
<keyword evidence="11" id="KW-0133">Cell shape</keyword>
<comment type="caution">
    <text evidence="20">The sequence shown here is derived from an EMBL/GenBank/DDBJ whole genome shotgun (WGS) entry which is preliminary data.</text>
</comment>
<keyword evidence="10" id="KW-0378">Hydrolase</keyword>
<comment type="catalytic activity">
    <reaction evidence="16">
        <text>Preferential cleavage: (Ac)2-L-Lys-D-Ala-|-D-Ala. Also transpeptidation of peptidyl-alanyl moieties that are N-acyl substituents of D-alanine.</text>
        <dbReference type="EC" id="3.4.16.4"/>
    </reaction>
</comment>
<dbReference type="RefSeq" id="WP_281765139.1">
    <property type="nucleotide sequence ID" value="NZ_BRVO01000002.1"/>
</dbReference>
<keyword evidence="5" id="KW-1003">Cell membrane</keyword>
<name>A0ABQ5MJJ7_9FLAO</name>
<evidence type="ECO:0000256" key="3">
    <source>
        <dbReference type="ARBA" id="ARBA00007090"/>
    </source>
</evidence>
<keyword evidence="13" id="KW-0472">Membrane</keyword>
<evidence type="ECO:0000256" key="7">
    <source>
        <dbReference type="ARBA" id="ARBA00022670"/>
    </source>
</evidence>
<comment type="pathway">
    <text evidence="2">Cell wall biogenesis; peptidoglycan biosynthesis.</text>
</comment>
<dbReference type="Gene3D" id="1.10.3810.10">
    <property type="entry name" value="Biosynthetic peptidoglycan transglycosylase-like"/>
    <property type="match status" value="1"/>
</dbReference>
<organism evidence="20 21">
    <name type="scientific">Neptunitalea lumnitzerae</name>
    <dbReference type="NCBI Taxonomy" id="2965509"/>
    <lineage>
        <taxon>Bacteria</taxon>
        <taxon>Pseudomonadati</taxon>
        <taxon>Bacteroidota</taxon>
        <taxon>Flavobacteriia</taxon>
        <taxon>Flavobacteriales</taxon>
        <taxon>Flavobacteriaceae</taxon>
        <taxon>Neptunitalea</taxon>
    </lineage>
</organism>
<evidence type="ECO:0000256" key="2">
    <source>
        <dbReference type="ARBA" id="ARBA00004752"/>
    </source>
</evidence>
<evidence type="ECO:0000313" key="20">
    <source>
        <dbReference type="EMBL" id="GLB49507.1"/>
    </source>
</evidence>
<evidence type="ECO:0000256" key="8">
    <source>
        <dbReference type="ARBA" id="ARBA00022676"/>
    </source>
</evidence>
<evidence type="ECO:0000256" key="9">
    <source>
        <dbReference type="ARBA" id="ARBA00022679"/>
    </source>
</evidence>
<reference evidence="20" key="1">
    <citation type="submission" date="2022-07" db="EMBL/GenBank/DDBJ databases">
        <title>Taxonomy of Novel Oxalotrophic and Methylotrophic Bacteria.</title>
        <authorList>
            <person name="Sahin N."/>
            <person name="Tani A."/>
        </authorList>
    </citation>
    <scope>NUCLEOTIDE SEQUENCE</scope>
    <source>
        <strain evidence="20">Y10</strain>
    </source>
</reference>
<dbReference type="Pfam" id="PF00905">
    <property type="entry name" value="Transpeptidase"/>
    <property type="match status" value="1"/>
</dbReference>
<comment type="catalytic activity">
    <reaction evidence="17">
        <text>[GlcNAc-(1-&gt;4)-Mur2Ac(oyl-L-Ala-gamma-D-Glu-L-Lys-D-Ala-D-Ala)](n)-di-trans,octa-cis-undecaprenyl diphosphate + beta-D-GlcNAc-(1-&gt;4)-Mur2Ac(oyl-L-Ala-gamma-D-Glu-L-Lys-D-Ala-D-Ala)-di-trans,octa-cis-undecaprenyl diphosphate = [GlcNAc-(1-&gt;4)-Mur2Ac(oyl-L-Ala-gamma-D-Glu-L-Lys-D-Ala-D-Ala)](n+1)-di-trans,octa-cis-undecaprenyl diphosphate + di-trans,octa-cis-undecaprenyl diphosphate + H(+)</text>
        <dbReference type="Rhea" id="RHEA:23708"/>
        <dbReference type="Rhea" id="RHEA-COMP:9602"/>
        <dbReference type="Rhea" id="RHEA-COMP:9603"/>
        <dbReference type="ChEBI" id="CHEBI:15378"/>
        <dbReference type="ChEBI" id="CHEBI:58405"/>
        <dbReference type="ChEBI" id="CHEBI:60033"/>
        <dbReference type="ChEBI" id="CHEBI:78435"/>
        <dbReference type="EC" id="2.4.99.28"/>
    </reaction>
</comment>
<evidence type="ECO:0000256" key="11">
    <source>
        <dbReference type="ARBA" id="ARBA00022960"/>
    </source>
</evidence>
<evidence type="ECO:0000256" key="13">
    <source>
        <dbReference type="ARBA" id="ARBA00023136"/>
    </source>
</evidence>
<dbReference type="PANTHER" id="PTHR32282:SF11">
    <property type="entry name" value="PENICILLIN-BINDING PROTEIN 1B"/>
    <property type="match status" value="1"/>
</dbReference>